<dbReference type="Proteomes" id="UP000027616">
    <property type="component" value="Chromosome I"/>
</dbReference>
<feature type="signal peptide" evidence="1">
    <location>
        <begin position="1"/>
        <end position="23"/>
    </location>
</feature>
<dbReference type="EMBL" id="HG934468">
    <property type="protein sequence ID" value="CDN30928.1"/>
    <property type="molecule type" value="Genomic_DNA"/>
</dbReference>
<keyword evidence="1" id="KW-0732">Signal</keyword>
<evidence type="ECO:0008006" key="4">
    <source>
        <dbReference type="Google" id="ProtNLM"/>
    </source>
</evidence>
<reference evidence="2 3" key="1">
    <citation type="journal article" date="2015" name="Genome Announc.">
        <title>Complete Genome Sequence of the Novel Leech Symbiont Mucinivorans hirudinis M3T.</title>
        <authorList>
            <person name="Nelson M.C."/>
            <person name="Bomar L."/>
            <person name="Graf J."/>
        </authorList>
    </citation>
    <scope>NUCLEOTIDE SEQUENCE [LARGE SCALE GENOMIC DNA]</scope>
    <source>
        <strain evidence="3">M3</strain>
    </source>
</reference>
<dbReference type="STRING" id="1433126.BN938_0827"/>
<dbReference type="eggNOG" id="COG3595">
    <property type="taxonomic scope" value="Bacteria"/>
</dbReference>
<dbReference type="KEGG" id="rbc:BN938_0827"/>
<proteinExistence type="predicted"/>
<dbReference type="HOGENOM" id="CLU_049151_1_0_10"/>
<protein>
    <recommendedName>
        <fullName evidence="4">Adhesin domain-containing protein</fullName>
    </recommendedName>
</protein>
<feature type="chain" id="PRO_5001586193" description="Adhesin domain-containing protein" evidence="1">
    <location>
        <begin position="24"/>
        <end position="363"/>
    </location>
</feature>
<sequence>MKTKILFLLIFALAIGTSTAAYRYEKSRTENYSYNVRSGSALSFDARYSNLIFTTTESDKVTIAMEIKTQSNNEQQATELLRLPVTNFSNVTGAFQMTADIDSEITKRYRNISYTINYFISIPRKYALRVDVKYGDAKIDRVEDNALFNVKYGNITVRESVNAASKFDIKYGNIAIAGDIRAASEFNIGYGNLSFSAATGKEKHKIYIKYGNVKGMNNSGKIYIESAYCDIKFGEVESLSGTSKYDNYTVGAVGSIDFESANYCNFKIERLSEKLNLDSFKYSNLKIGGVSPNFRSITIPAAGYSNIKIAIPSGSFKADLRTKYAKAQVYDTKSEGSLVTTVGGNPRATIEIFNSYGDIIITK</sequence>
<dbReference type="AlphaFoldDB" id="A0A060RAX9"/>
<organism evidence="2 3">
    <name type="scientific">Mucinivorans hirudinis</name>
    <dbReference type="NCBI Taxonomy" id="1433126"/>
    <lineage>
        <taxon>Bacteria</taxon>
        <taxon>Pseudomonadati</taxon>
        <taxon>Bacteroidota</taxon>
        <taxon>Bacteroidia</taxon>
        <taxon>Bacteroidales</taxon>
        <taxon>Rikenellaceae</taxon>
        <taxon>Mucinivorans</taxon>
    </lineage>
</organism>
<accession>A0A060RAX9</accession>
<evidence type="ECO:0000313" key="2">
    <source>
        <dbReference type="EMBL" id="CDN30928.1"/>
    </source>
</evidence>
<evidence type="ECO:0000256" key="1">
    <source>
        <dbReference type="SAM" id="SignalP"/>
    </source>
</evidence>
<gene>
    <name evidence="2" type="ORF">BN938_0827</name>
</gene>
<keyword evidence="3" id="KW-1185">Reference proteome</keyword>
<evidence type="ECO:0000313" key="3">
    <source>
        <dbReference type="Proteomes" id="UP000027616"/>
    </source>
</evidence>
<dbReference type="OrthoDB" id="1117657at2"/>
<name>A0A060RAX9_9BACT</name>